<dbReference type="Proteomes" id="UP000593564">
    <property type="component" value="Unassembled WGS sequence"/>
</dbReference>
<reference evidence="2 3" key="2">
    <citation type="submission" date="2020-07" db="EMBL/GenBank/DDBJ databases">
        <title>Genome assembly of wild tea tree DASZ reveals pedigree and selection history of tea varieties.</title>
        <authorList>
            <person name="Zhang W."/>
        </authorList>
    </citation>
    <scope>NUCLEOTIDE SEQUENCE [LARGE SCALE GENOMIC DNA]</scope>
    <source>
        <strain evidence="3">cv. G240</strain>
        <tissue evidence="2">Leaf</tissue>
    </source>
</reference>
<dbReference type="PANTHER" id="PTHR46658:SF1">
    <property type="entry name" value="CYS OR MET METABOLISM PYRIDOXAL-PHOSPHATE-DEPENDENT ENZYME"/>
    <property type="match status" value="1"/>
</dbReference>
<feature type="region of interest" description="Disordered" evidence="1">
    <location>
        <begin position="1"/>
        <end position="29"/>
    </location>
</feature>
<dbReference type="PANTHER" id="PTHR46658">
    <property type="entry name" value="CYS OR MET METABOLISM PYRIDOXAL-PHOSPHATE-DEPENDENT ENZYME"/>
    <property type="match status" value="1"/>
</dbReference>
<accession>A0A7J7HD30</accession>
<dbReference type="SUPFAM" id="SSF53383">
    <property type="entry name" value="PLP-dependent transferases"/>
    <property type="match status" value="1"/>
</dbReference>
<dbReference type="InterPro" id="IPR015424">
    <property type="entry name" value="PyrdxlP-dep_Trfase"/>
</dbReference>
<organism evidence="2 3">
    <name type="scientific">Camellia sinensis</name>
    <name type="common">Tea plant</name>
    <name type="synonym">Thea sinensis</name>
    <dbReference type="NCBI Taxonomy" id="4442"/>
    <lineage>
        <taxon>Eukaryota</taxon>
        <taxon>Viridiplantae</taxon>
        <taxon>Streptophyta</taxon>
        <taxon>Embryophyta</taxon>
        <taxon>Tracheophyta</taxon>
        <taxon>Spermatophyta</taxon>
        <taxon>Magnoliopsida</taxon>
        <taxon>eudicotyledons</taxon>
        <taxon>Gunneridae</taxon>
        <taxon>Pentapetalae</taxon>
        <taxon>asterids</taxon>
        <taxon>Ericales</taxon>
        <taxon>Theaceae</taxon>
        <taxon>Camellia</taxon>
    </lineage>
</organism>
<proteinExistence type="predicted"/>
<evidence type="ECO:0000313" key="3">
    <source>
        <dbReference type="Proteomes" id="UP000593564"/>
    </source>
</evidence>
<evidence type="ECO:0000313" key="2">
    <source>
        <dbReference type="EMBL" id="KAF5949706.1"/>
    </source>
</evidence>
<reference evidence="3" key="1">
    <citation type="journal article" date="2020" name="Nat. Commun.">
        <title>Genome assembly of wild tea tree DASZ reveals pedigree and selection history of tea varieties.</title>
        <authorList>
            <person name="Zhang W."/>
            <person name="Zhang Y."/>
            <person name="Qiu H."/>
            <person name="Guo Y."/>
            <person name="Wan H."/>
            <person name="Zhang X."/>
            <person name="Scossa F."/>
            <person name="Alseekh S."/>
            <person name="Zhang Q."/>
            <person name="Wang P."/>
            <person name="Xu L."/>
            <person name="Schmidt M.H."/>
            <person name="Jia X."/>
            <person name="Li D."/>
            <person name="Zhu A."/>
            <person name="Guo F."/>
            <person name="Chen W."/>
            <person name="Ni D."/>
            <person name="Usadel B."/>
            <person name="Fernie A.R."/>
            <person name="Wen W."/>
        </authorList>
    </citation>
    <scope>NUCLEOTIDE SEQUENCE [LARGE SCALE GENOMIC DNA]</scope>
    <source>
        <strain evidence="3">cv. G240</strain>
    </source>
</reference>
<gene>
    <name evidence="2" type="ORF">HYC85_011699</name>
</gene>
<dbReference type="AlphaFoldDB" id="A0A7J7HD30"/>
<keyword evidence="3" id="KW-1185">Reference proteome</keyword>
<feature type="compositionally biased region" description="Polar residues" evidence="1">
    <location>
        <begin position="1"/>
        <end position="10"/>
    </location>
</feature>
<comment type="caution">
    <text evidence="2">The sequence shown here is derived from an EMBL/GenBank/DDBJ whole genome shotgun (WGS) entry which is preliminary data.</text>
</comment>
<sequence length="669" mass="72550">MVDPFVSSQRGGEEGGGDGSEAELDGGRSTCDEVEAAATAAMAAATGARDDGGSLLLLLLPPPSFLPLPLPLLPPSSLRLFSAFFFLKIHPQNDVVLPLPLLPPSSLRLFSAFFFLKIHPQNDVDDVVLGATGEGDRLRRRGPNQSLLSETLLRKWWSYPALTLLFLRTLSVSELTESFLQCGRPLQSPFLIPIVIMITTTMIIPLSQSHYVLSLMQVEKAVDSLYAEFRAVDNLVARNTARVLRAFQNARVGSHHFGGSTGYGHEDAGGREALDQAFAEIFGAESAIVRSQVHLFFSGTHAISCALFAFLRPGHELLAVVGAPYDTLEEVIGIRDSHGLGSLKDFGVKYREVPIMIQLAEDGGLDWNALEGALTAQTKCALIQRSCGYSWRRSLSVNEIGRAIKMIKMQNPNCLVMVDNCYGEFVENMEPPMVGADLIAGSLIKNPGGTIAPCGGYVAGKEKWVKAAAARLSAPGLGIDCGSIPGDIMRAFFQGLFLSPQMVGEAIKGSFLIAEVMAAKGYKVQATSSGTAVMIPYRPYNLDAVSVSLLSVRLYREAPQLVLSPSPLRVRLLDMHLRFAYVIFADGTFIDGSTSELSCDGPLREPFAVYCQGGEEGGIKLNSILNPSHYNHMNYFKVVKFQLECGYSLKLCGEIKDFGTTGGRHRFLQ</sequence>
<dbReference type="EMBL" id="JACBKZ010000005">
    <property type="protein sequence ID" value="KAF5949706.1"/>
    <property type="molecule type" value="Genomic_DNA"/>
</dbReference>
<name>A0A7J7HD30_CAMSI</name>
<dbReference type="Gene3D" id="3.40.640.10">
    <property type="entry name" value="Type I PLP-dependent aspartate aminotransferase-like (Major domain)"/>
    <property type="match status" value="1"/>
</dbReference>
<dbReference type="InterPro" id="IPR009651">
    <property type="entry name" value="Met_g_lyase_put"/>
</dbReference>
<protein>
    <submittedName>
        <fullName evidence="2">Uncharacterized protein</fullName>
    </submittedName>
</protein>
<dbReference type="Gene3D" id="3.90.1150.60">
    <property type="entry name" value="Methioning gamme-lyase, C-terminal domain"/>
    <property type="match status" value="1"/>
</dbReference>
<dbReference type="Pfam" id="PF06838">
    <property type="entry name" value="Met_gamma_lyase"/>
    <property type="match status" value="1"/>
</dbReference>
<evidence type="ECO:0000256" key="1">
    <source>
        <dbReference type="SAM" id="MobiDB-lite"/>
    </source>
</evidence>
<dbReference type="InterPro" id="IPR015421">
    <property type="entry name" value="PyrdxlP-dep_Trfase_major"/>
</dbReference>